<dbReference type="GO" id="GO:0005829">
    <property type="term" value="C:cytosol"/>
    <property type="evidence" value="ECO:0007669"/>
    <property type="project" value="TreeGrafter"/>
</dbReference>
<evidence type="ECO:0000313" key="4">
    <source>
        <dbReference type="EMBL" id="VBB41864.1"/>
    </source>
</evidence>
<dbReference type="PROSITE" id="PS01317">
    <property type="entry name" value="SSRP"/>
    <property type="match status" value="1"/>
</dbReference>
<evidence type="ECO:0000256" key="2">
    <source>
        <dbReference type="ARBA" id="ARBA00022884"/>
    </source>
</evidence>
<protein>
    <recommendedName>
        <fullName evidence="3">SsrA-binding protein</fullName>
    </recommendedName>
    <alternativeName>
        <fullName evidence="3">Small protein B</fullName>
    </alternativeName>
</protein>
<dbReference type="InterPro" id="IPR023620">
    <property type="entry name" value="SmpB"/>
</dbReference>
<comment type="similarity">
    <text evidence="3">Belongs to the SmpB family.</text>
</comment>
<dbReference type="CDD" id="cd09294">
    <property type="entry name" value="SmpB"/>
    <property type="match status" value="1"/>
</dbReference>
<dbReference type="GO" id="GO:0070930">
    <property type="term" value="P:trans-translation-dependent protein tagging"/>
    <property type="evidence" value="ECO:0007669"/>
    <property type="project" value="TreeGrafter"/>
</dbReference>
<dbReference type="PANTHER" id="PTHR30308:SF2">
    <property type="entry name" value="SSRA-BINDING PROTEIN"/>
    <property type="match status" value="1"/>
</dbReference>
<evidence type="ECO:0000256" key="3">
    <source>
        <dbReference type="HAMAP-Rule" id="MF_00023"/>
    </source>
</evidence>
<comment type="function">
    <text evidence="3">Required for rescue of stalled ribosomes mediated by trans-translation. Binds to transfer-messenger RNA (tmRNA), required for stable association of tmRNA with ribosomes. tmRNA and SmpB together mimic tRNA shape, replacing the anticodon stem-loop with SmpB. tmRNA is encoded by the ssrA gene; the 2 termini fold to resemble tRNA(Ala) and it encodes a 'tag peptide', a short internal open reading frame. During trans-translation Ala-aminoacylated tmRNA acts like a tRNA, entering the A-site of stalled ribosomes, displacing the stalled mRNA. The ribosome then switches to translate the ORF on the tmRNA; the nascent peptide is terminated with the 'tag peptide' encoded by the tmRNA and targeted for degradation. The ribosome is freed to recommence translation, which seems to be the essential function of trans-translation.</text>
</comment>
<dbReference type="InterPro" id="IPR020081">
    <property type="entry name" value="SsrA-bd_prot_CS"/>
</dbReference>
<organism evidence="4">
    <name type="scientific">Uncultured Desulfatiglans sp</name>
    <dbReference type="NCBI Taxonomy" id="1748965"/>
    <lineage>
        <taxon>Bacteria</taxon>
        <taxon>Pseudomonadati</taxon>
        <taxon>Thermodesulfobacteriota</taxon>
        <taxon>Desulfobacteria</taxon>
        <taxon>Desulfatiglandales</taxon>
        <taxon>Desulfatiglandaceae</taxon>
        <taxon>Desulfatiglans</taxon>
        <taxon>environmental samples</taxon>
    </lineage>
</organism>
<dbReference type="GO" id="GO:0003723">
    <property type="term" value="F:RNA binding"/>
    <property type="evidence" value="ECO:0007669"/>
    <property type="project" value="UniProtKB-UniRule"/>
</dbReference>
<keyword evidence="1 3" id="KW-0963">Cytoplasm</keyword>
<dbReference type="GO" id="GO:0070929">
    <property type="term" value="P:trans-translation"/>
    <property type="evidence" value="ECO:0007669"/>
    <property type="project" value="UniProtKB-UniRule"/>
</dbReference>
<dbReference type="NCBIfam" id="NF003843">
    <property type="entry name" value="PRK05422.1"/>
    <property type="match status" value="1"/>
</dbReference>
<name>A0A653A1J1_UNCDX</name>
<dbReference type="EMBL" id="UPXX01000013">
    <property type="protein sequence ID" value="VBB41864.1"/>
    <property type="molecule type" value="Genomic_DNA"/>
</dbReference>
<evidence type="ECO:0000256" key="1">
    <source>
        <dbReference type="ARBA" id="ARBA00022490"/>
    </source>
</evidence>
<sequence length="149" mass="17536">MKIVCQNRKAAHEYFFDELIEAGMVLLGPEVKSLREGRASLVDSYGKIKDGEIYLYNMHITPYPYAHHLDLDPLRPRKLLLKRREIKRLIGKTEEKGYTLVPTKVYFSKGRAKVELALARGKRKYDKRQVLKEKELQREIEQAKKREGY</sequence>
<keyword evidence="2 3" id="KW-0694">RNA-binding</keyword>
<dbReference type="PANTHER" id="PTHR30308">
    <property type="entry name" value="TMRNA-BINDING COMPONENT OF TRANS-TRANSLATION TAGGING COMPLEX"/>
    <property type="match status" value="1"/>
</dbReference>
<dbReference type="HAMAP" id="MF_00023">
    <property type="entry name" value="SmpB"/>
    <property type="match status" value="1"/>
</dbReference>
<proteinExistence type="inferred from homology"/>
<comment type="subcellular location">
    <subcellularLocation>
        <location evidence="3">Cytoplasm</location>
    </subcellularLocation>
    <text evidence="3">The tmRNA-SmpB complex associates with stalled 70S ribosomes.</text>
</comment>
<dbReference type="SUPFAM" id="SSF74982">
    <property type="entry name" value="Small protein B (SmpB)"/>
    <property type="match status" value="1"/>
</dbReference>
<reference evidence="4" key="1">
    <citation type="submission" date="2018-07" db="EMBL/GenBank/DDBJ databases">
        <authorList>
            <consortium name="Genoscope - CEA"/>
            <person name="William W."/>
        </authorList>
    </citation>
    <scope>NUCLEOTIDE SEQUENCE</scope>
    <source>
        <strain evidence="4">IK1</strain>
    </source>
</reference>
<accession>A0A653A1J1</accession>
<dbReference type="Gene3D" id="2.40.280.10">
    <property type="match status" value="1"/>
</dbReference>
<dbReference type="AlphaFoldDB" id="A0A653A1J1"/>
<dbReference type="Pfam" id="PF01668">
    <property type="entry name" value="SmpB"/>
    <property type="match status" value="1"/>
</dbReference>
<gene>
    <name evidence="3 4" type="primary">smpB</name>
    <name evidence="4" type="ORF">TRIP_B200004</name>
</gene>
<dbReference type="NCBIfam" id="TIGR00086">
    <property type="entry name" value="smpB"/>
    <property type="match status" value="1"/>
</dbReference>
<dbReference type="InterPro" id="IPR000037">
    <property type="entry name" value="SsrA-bd_prot"/>
</dbReference>